<dbReference type="SMART" id="SM00490">
    <property type="entry name" value="HELICc"/>
    <property type="match status" value="1"/>
</dbReference>
<dbReference type="SMART" id="SM00487">
    <property type="entry name" value="DEXDc"/>
    <property type="match status" value="1"/>
</dbReference>
<dbReference type="eggNOG" id="COG0513">
    <property type="taxonomic scope" value="Bacteria"/>
</dbReference>
<dbReference type="GO" id="GO:0003724">
    <property type="term" value="F:RNA helicase activity"/>
    <property type="evidence" value="ECO:0007669"/>
    <property type="project" value="InterPro"/>
</dbReference>
<reference key="1">
    <citation type="submission" date="2010-11" db="EMBL/GenBank/DDBJ databases">
        <title>The complete genome of Leadbetterella byssophila DSM 17132.</title>
        <authorList>
            <consortium name="US DOE Joint Genome Institute (JGI-PGF)"/>
            <person name="Lucas S."/>
            <person name="Copeland A."/>
            <person name="Lapidus A."/>
            <person name="Glavina del Rio T."/>
            <person name="Dalin E."/>
            <person name="Tice H."/>
            <person name="Bruce D."/>
            <person name="Goodwin L."/>
            <person name="Pitluck S."/>
            <person name="Kyrpides N."/>
            <person name="Mavromatis K."/>
            <person name="Ivanova N."/>
            <person name="Teshima H."/>
            <person name="Brettin T."/>
            <person name="Detter J.C."/>
            <person name="Han C."/>
            <person name="Tapia R."/>
            <person name="Land M."/>
            <person name="Hauser L."/>
            <person name="Markowitz V."/>
            <person name="Cheng J.-F."/>
            <person name="Hugenholtz P."/>
            <person name="Woyke T."/>
            <person name="Wu D."/>
            <person name="Tindall B."/>
            <person name="Pomrenke H.G."/>
            <person name="Brambilla E."/>
            <person name="Klenk H.-P."/>
            <person name="Eisen J.A."/>
        </authorList>
    </citation>
    <scope>NUCLEOTIDE SEQUENCE [LARGE SCALE GENOMIC DNA]</scope>
    <source>
        <strain>DSM 17132</strain>
    </source>
</reference>
<dbReference type="GO" id="GO:0003676">
    <property type="term" value="F:nucleic acid binding"/>
    <property type="evidence" value="ECO:0007669"/>
    <property type="project" value="InterPro"/>
</dbReference>
<feature type="domain" description="Helicase C-terminal" evidence="8">
    <location>
        <begin position="230"/>
        <end position="377"/>
    </location>
</feature>
<dbReference type="SUPFAM" id="SSF52540">
    <property type="entry name" value="P-loop containing nucleoside triphosphate hydrolases"/>
    <property type="match status" value="1"/>
</dbReference>
<feature type="short sequence motif" description="Q motif" evidence="6">
    <location>
        <begin position="1"/>
        <end position="29"/>
    </location>
</feature>
<feature type="domain" description="Helicase ATP-binding" evidence="7">
    <location>
        <begin position="32"/>
        <end position="203"/>
    </location>
</feature>
<evidence type="ECO:0000256" key="5">
    <source>
        <dbReference type="ARBA" id="ARBA00038437"/>
    </source>
</evidence>
<dbReference type="InterPro" id="IPR050079">
    <property type="entry name" value="DEAD_box_RNA_helicase"/>
</dbReference>
<organism evidence="10 11">
    <name type="scientific">Leadbetterella byssophila (strain DSM 17132 / JCM 16389 / KACC 11308 / NBRC 106382 / 4M15)</name>
    <dbReference type="NCBI Taxonomy" id="649349"/>
    <lineage>
        <taxon>Bacteria</taxon>
        <taxon>Pseudomonadati</taxon>
        <taxon>Bacteroidota</taxon>
        <taxon>Cytophagia</taxon>
        <taxon>Cytophagales</taxon>
        <taxon>Leadbetterellaceae</taxon>
        <taxon>Leadbetterella</taxon>
    </lineage>
</organism>
<accession>E4RSN8</accession>
<evidence type="ECO:0000259" key="7">
    <source>
        <dbReference type="PROSITE" id="PS51192"/>
    </source>
</evidence>
<dbReference type="PROSITE" id="PS51192">
    <property type="entry name" value="HELICASE_ATP_BIND_1"/>
    <property type="match status" value="1"/>
</dbReference>
<dbReference type="InterPro" id="IPR027417">
    <property type="entry name" value="P-loop_NTPase"/>
</dbReference>
<dbReference type="CDD" id="cd00268">
    <property type="entry name" value="DEADc"/>
    <property type="match status" value="1"/>
</dbReference>
<evidence type="ECO:0000256" key="6">
    <source>
        <dbReference type="PROSITE-ProRule" id="PRU00552"/>
    </source>
</evidence>
<reference evidence="10 11" key="2">
    <citation type="journal article" date="2011" name="Stand. Genomic Sci.">
        <title>Complete genome sequence of Leadbetterella byssophila type strain (4M15).</title>
        <authorList>
            <person name="Abt B."/>
            <person name="Teshima H."/>
            <person name="Lucas S."/>
            <person name="Lapidus A."/>
            <person name="Del Rio T.G."/>
            <person name="Nolan M."/>
            <person name="Tice H."/>
            <person name="Cheng J.F."/>
            <person name="Pitluck S."/>
            <person name="Liolios K."/>
            <person name="Pagani I."/>
            <person name="Ivanova N."/>
            <person name="Mavromatis K."/>
            <person name="Pati A."/>
            <person name="Tapia R."/>
            <person name="Han C."/>
            <person name="Goodwin L."/>
            <person name="Chen A."/>
            <person name="Palaniappan K."/>
            <person name="Land M."/>
            <person name="Hauser L."/>
            <person name="Chang Y.J."/>
            <person name="Jeffries C.D."/>
            <person name="Rohde M."/>
            <person name="Goker M."/>
            <person name="Tindall B.J."/>
            <person name="Detter J.C."/>
            <person name="Woyke T."/>
            <person name="Bristow J."/>
            <person name="Eisen J.A."/>
            <person name="Markowitz V."/>
            <person name="Hugenholtz P."/>
            <person name="Klenk H.P."/>
            <person name="Kyrpides N.C."/>
        </authorList>
    </citation>
    <scope>NUCLEOTIDE SEQUENCE [LARGE SCALE GENOMIC DNA]</scope>
    <source>
        <strain evidence="11">DSM 17132 / JCM 16389 / KACC 11308 / NBRC 106382 / 4M15</strain>
    </source>
</reference>
<dbReference type="STRING" id="649349.Lbys_0092"/>
<dbReference type="Proteomes" id="UP000007435">
    <property type="component" value="Chromosome"/>
</dbReference>
<dbReference type="GO" id="GO:0005829">
    <property type="term" value="C:cytosol"/>
    <property type="evidence" value="ECO:0007669"/>
    <property type="project" value="TreeGrafter"/>
</dbReference>
<dbReference type="GO" id="GO:0016787">
    <property type="term" value="F:hydrolase activity"/>
    <property type="evidence" value="ECO:0007669"/>
    <property type="project" value="UniProtKB-KW"/>
</dbReference>
<protein>
    <submittedName>
        <fullName evidence="10">DEAD/DEAH box helicase domain protein</fullName>
    </submittedName>
</protein>
<dbReference type="Pfam" id="PF00270">
    <property type="entry name" value="DEAD"/>
    <property type="match status" value="1"/>
</dbReference>
<evidence type="ECO:0000313" key="11">
    <source>
        <dbReference type="Proteomes" id="UP000007435"/>
    </source>
</evidence>
<evidence type="ECO:0000313" key="10">
    <source>
        <dbReference type="EMBL" id="ADQ15888.1"/>
    </source>
</evidence>
<sequence>MQFSELNLNKPLLRALEDLQFSSPTPIQEKVFSVLMSGRDLAGIARTGTGKTFAYLLPLLRMWTFSKDKLPQILVLVPTRELVMQVVESAKALSTYMSFDVVGVYGGVNMKSQAAELMQGCDMVVATPGRFTDLAAAGVLKVKNIKKLVIDEFDMMLDLGFRPQLDLIFNKIPERRQNLLFSATLSEEVGSLIGDIFKTPIIIEDDDIGTPIESILQKTYAVPNFKTKINLLDLLLGNDPDMQKNLIFVAQKSAADLLFQELKSRGMESVEVIHSNKSQNYRFRAIKSFSDGEIKTLISTDIGSRGLDIKGITHVVNMDVPTEKTDYVHRIGRTGRGGNSGTAISFVSPKEEEDFAEIEEMYQLQLQRIPLPPYLEIEEGLLPFEMEHESIKVPTVKTDANIGAAFHEKLEKNKKVNKRRDIEAEKKLKYGKSYRKGM</sequence>
<dbReference type="InterPro" id="IPR014014">
    <property type="entry name" value="RNA_helicase_DEAD_Q_motif"/>
</dbReference>
<evidence type="ECO:0000259" key="8">
    <source>
        <dbReference type="PROSITE" id="PS51194"/>
    </source>
</evidence>
<dbReference type="EMBL" id="CP002305">
    <property type="protein sequence ID" value="ADQ15888.1"/>
    <property type="molecule type" value="Genomic_DNA"/>
</dbReference>
<gene>
    <name evidence="10" type="ordered locus">Lbys_0092</name>
</gene>
<evidence type="ECO:0000256" key="4">
    <source>
        <dbReference type="ARBA" id="ARBA00022840"/>
    </source>
</evidence>
<dbReference type="PROSITE" id="PS51194">
    <property type="entry name" value="HELICASE_CTER"/>
    <property type="match status" value="1"/>
</dbReference>
<dbReference type="AlphaFoldDB" id="E4RSN8"/>
<dbReference type="InterPro" id="IPR011545">
    <property type="entry name" value="DEAD/DEAH_box_helicase_dom"/>
</dbReference>
<evidence type="ECO:0000256" key="3">
    <source>
        <dbReference type="ARBA" id="ARBA00022806"/>
    </source>
</evidence>
<dbReference type="GO" id="GO:0005524">
    <property type="term" value="F:ATP binding"/>
    <property type="evidence" value="ECO:0007669"/>
    <property type="project" value="UniProtKB-KW"/>
</dbReference>
<name>E4RSN8_LEAB4</name>
<evidence type="ECO:0000256" key="1">
    <source>
        <dbReference type="ARBA" id="ARBA00022741"/>
    </source>
</evidence>
<proteinExistence type="inferred from homology"/>
<keyword evidence="1" id="KW-0547">Nucleotide-binding</keyword>
<keyword evidence="3 10" id="KW-0347">Helicase</keyword>
<dbReference type="KEGG" id="lby:Lbys_0092"/>
<dbReference type="PROSITE" id="PS51195">
    <property type="entry name" value="Q_MOTIF"/>
    <property type="match status" value="1"/>
</dbReference>
<dbReference type="InterPro" id="IPR014001">
    <property type="entry name" value="Helicase_ATP-bd"/>
</dbReference>
<dbReference type="HOGENOM" id="CLU_003041_1_3_10"/>
<dbReference type="PANTHER" id="PTHR47959:SF13">
    <property type="entry name" value="ATP-DEPENDENT RNA HELICASE RHLE"/>
    <property type="match status" value="1"/>
</dbReference>
<feature type="domain" description="DEAD-box RNA helicase Q" evidence="9">
    <location>
        <begin position="1"/>
        <end position="29"/>
    </location>
</feature>
<dbReference type="RefSeq" id="WP_013406944.1">
    <property type="nucleotide sequence ID" value="NC_014655.1"/>
</dbReference>
<comment type="similarity">
    <text evidence="5">Belongs to the DEAD box helicase family.</text>
</comment>
<evidence type="ECO:0000256" key="2">
    <source>
        <dbReference type="ARBA" id="ARBA00022801"/>
    </source>
</evidence>
<dbReference type="Gene3D" id="3.40.50.300">
    <property type="entry name" value="P-loop containing nucleotide triphosphate hydrolases"/>
    <property type="match status" value="2"/>
</dbReference>
<keyword evidence="4" id="KW-0067">ATP-binding</keyword>
<dbReference type="PANTHER" id="PTHR47959">
    <property type="entry name" value="ATP-DEPENDENT RNA HELICASE RHLE-RELATED"/>
    <property type="match status" value="1"/>
</dbReference>
<keyword evidence="2" id="KW-0378">Hydrolase</keyword>
<dbReference type="OrthoDB" id="974172at2"/>
<dbReference type="InterPro" id="IPR001650">
    <property type="entry name" value="Helicase_C-like"/>
</dbReference>
<dbReference type="InterPro" id="IPR044742">
    <property type="entry name" value="DEAD/DEAH_RhlB"/>
</dbReference>
<dbReference type="CDD" id="cd18787">
    <property type="entry name" value="SF2_C_DEAD"/>
    <property type="match status" value="1"/>
</dbReference>
<dbReference type="Pfam" id="PF00271">
    <property type="entry name" value="Helicase_C"/>
    <property type="match status" value="1"/>
</dbReference>
<keyword evidence="11" id="KW-1185">Reference proteome</keyword>
<evidence type="ECO:0000259" key="9">
    <source>
        <dbReference type="PROSITE" id="PS51195"/>
    </source>
</evidence>